<evidence type="ECO:0000313" key="4">
    <source>
        <dbReference type="EMBL" id="KKJ00937.1"/>
    </source>
</evidence>
<dbReference type="InterPro" id="IPR015910">
    <property type="entry name" value="I/U_nuclsd_hydro_CS"/>
</dbReference>
<dbReference type="OrthoDB" id="9797882at2"/>
<comment type="caution">
    <text evidence="4">The sequence shown here is derived from an EMBL/GenBank/DDBJ whole genome shotgun (WGS) entry which is preliminary data.</text>
</comment>
<dbReference type="GO" id="GO:0045437">
    <property type="term" value="F:uridine nucleosidase activity"/>
    <property type="evidence" value="ECO:0007669"/>
    <property type="project" value="UniProtKB-ARBA"/>
</dbReference>
<dbReference type="SUPFAM" id="SSF53590">
    <property type="entry name" value="Nucleoside hydrolase"/>
    <property type="match status" value="1"/>
</dbReference>
<dbReference type="STRING" id="317619.GCA_000332315_03226"/>
<evidence type="ECO:0000313" key="5">
    <source>
        <dbReference type="Proteomes" id="UP000034681"/>
    </source>
</evidence>
<keyword evidence="2" id="KW-0326">Glycosidase</keyword>
<dbReference type="AlphaFoldDB" id="A0A0M2Q2W7"/>
<sequence>MSHPKPIIIDCDPGIDDAVALFLAMALDSLDVKAIITVAGNMPLAVTERNARCLVELAQRSQVKVYGGCPRPLLRSPLFARHVHGDNGLGGLLLPDPQVPLQPTHGVTALIEILRQSPEPVSLATLGPLTNLAVALVQAPDIAPAIAEIVIMGGAMRAGNVTPSAEFNFYADPHAAQIVMDSGIPLTLIGLDVTHQVIATPPRLERIRQLQNPVAQAVVEMVSRYGSTDQQVLGLVGPPLHDPCVIAYLVQPDLFETKPGYVAIETASDLNLGRSVVDFQGLMGHLPNATVALSIDSVGFYELLLEALSLY</sequence>
<dbReference type="PROSITE" id="PS01247">
    <property type="entry name" value="IUNH"/>
    <property type="match status" value="1"/>
</dbReference>
<dbReference type="GO" id="GO:0008477">
    <property type="term" value="F:purine nucleosidase activity"/>
    <property type="evidence" value="ECO:0007669"/>
    <property type="project" value="TreeGrafter"/>
</dbReference>
<dbReference type="InterPro" id="IPR036452">
    <property type="entry name" value="Ribo_hydro-like"/>
</dbReference>
<gene>
    <name evidence="4" type="ORF">PROH_00365</name>
</gene>
<feature type="domain" description="Inosine/uridine-preferring nucleoside hydrolase" evidence="3">
    <location>
        <begin position="7"/>
        <end position="301"/>
    </location>
</feature>
<evidence type="ECO:0000256" key="2">
    <source>
        <dbReference type="ARBA" id="ARBA00023295"/>
    </source>
</evidence>
<reference evidence="4" key="1">
    <citation type="submission" date="2012-04" db="EMBL/GenBank/DDBJ databases">
        <authorList>
            <person name="Borisov I.G."/>
            <person name="Ivanikova N.V."/>
            <person name="Pinevich A.V."/>
        </authorList>
    </citation>
    <scope>NUCLEOTIDE SEQUENCE</scope>
    <source>
        <strain evidence="4">CALU 1027</strain>
    </source>
</reference>
<dbReference type="PANTHER" id="PTHR12304">
    <property type="entry name" value="INOSINE-URIDINE PREFERRING NUCLEOSIDE HYDROLASE"/>
    <property type="match status" value="1"/>
</dbReference>
<dbReference type="InterPro" id="IPR023186">
    <property type="entry name" value="IUNH"/>
</dbReference>
<dbReference type="Gene3D" id="3.90.245.10">
    <property type="entry name" value="Ribonucleoside hydrolase-like"/>
    <property type="match status" value="1"/>
</dbReference>
<protein>
    <submittedName>
        <fullName evidence="4">Nucleoside hydrolase</fullName>
    </submittedName>
</protein>
<dbReference type="Proteomes" id="UP000034681">
    <property type="component" value="Unassembled WGS sequence"/>
</dbReference>
<evidence type="ECO:0000256" key="1">
    <source>
        <dbReference type="ARBA" id="ARBA00022801"/>
    </source>
</evidence>
<accession>A0A0M2Q2W7</accession>
<dbReference type="Pfam" id="PF01156">
    <property type="entry name" value="IU_nuc_hydro"/>
    <property type="match status" value="1"/>
</dbReference>
<dbReference type="GO" id="GO:0006152">
    <property type="term" value="P:purine nucleoside catabolic process"/>
    <property type="evidence" value="ECO:0007669"/>
    <property type="project" value="TreeGrafter"/>
</dbReference>
<organism evidence="4 5">
    <name type="scientific">Prochlorothrix hollandica PCC 9006 = CALU 1027</name>
    <dbReference type="NCBI Taxonomy" id="317619"/>
    <lineage>
        <taxon>Bacteria</taxon>
        <taxon>Bacillati</taxon>
        <taxon>Cyanobacteriota</taxon>
        <taxon>Cyanophyceae</taxon>
        <taxon>Prochlorotrichales</taxon>
        <taxon>Prochlorotrichaceae</taxon>
        <taxon>Prochlorothrix</taxon>
    </lineage>
</organism>
<dbReference type="CDD" id="cd02651">
    <property type="entry name" value="nuc_hydro_IU_UC_XIUA"/>
    <property type="match status" value="1"/>
</dbReference>
<keyword evidence="1 4" id="KW-0378">Hydrolase</keyword>
<dbReference type="eggNOG" id="COG1957">
    <property type="taxonomic scope" value="Bacteria"/>
</dbReference>
<proteinExistence type="predicted"/>
<name>A0A0M2Q2W7_PROHO</name>
<dbReference type="EMBL" id="AJTX02000002">
    <property type="protein sequence ID" value="KKJ00937.1"/>
    <property type="molecule type" value="Genomic_DNA"/>
</dbReference>
<keyword evidence="5" id="KW-1185">Reference proteome</keyword>
<dbReference type="RefSeq" id="WP_017713461.1">
    <property type="nucleotide sequence ID" value="NZ_KB235941.1"/>
</dbReference>
<dbReference type="GO" id="GO:0005829">
    <property type="term" value="C:cytosol"/>
    <property type="evidence" value="ECO:0007669"/>
    <property type="project" value="TreeGrafter"/>
</dbReference>
<dbReference type="PANTHER" id="PTHR12304:SF4">
    <property type="entry name" value="URIDINE NUCLEOSIDASE"/>
    <property type="match status" value="1"/>
</dbReference>
<evidence type="ECO:0000259" key="3">
    <source>
        <dbReference type="Pfam" id="PF01156"/>
    </source>
</evidence>
<dbReference type="InterPro" id="IPR001910">
    <property type="entry name" value="Inosine/uridine_hydrolase_dom"/>
</dbReference>